<dbReference type="InterPro" id="IPR036428">
    <property type="entry name" value="PCD_sf"/>
</dbReference>
<comment type="similarity">
    <text evidence="2 4">Belongs to the pterin-4-alpha-carbinolamine dehydratase family.</text>
</comment>
<comment type="catalytic activity">
    <reaction evidence="1 4">
        <text>(4aS,6R)-4a-hydroxy-L-erythro-5,6,7,8-tetrahydrobiopterin = (6R)-L-erythro-6,7-dihydrobiopterin + H2O</text>
        <dbReference type="Rhea" id="RHEA:11920"/>
        <dbReference type="ChEBI" id="CHEBI:15377"/>
        <dbReference type="ChEBI" id="CHEBI:15642"/>
        <dbReference type="ChEBI" id="CHEBI:43120"/>
        <dbReference type="EC" id="4.2.1.96"/>
    </reaction>
</comment>
<dbReference type="Proteomes" id="UP000215086">
    <property type="component" value="Chromosome"/>
</dbReference>
<dbReference type="Pfam" id="PF01329">
    <property type="entry name" value="Pterin_4a"/>
    <property type="match status" value="1"/>
</dbReference>
<gene>
    <name evidence="6" type="ORF">THTE_4326</name>
</gene>
<evidence type="ECO:0000256" key="5">
    <source>
        <dbReference type="SAM" id="MobiDB-lite"/>
    </source>
</evidence>
<keyword evidence="3 4" id="KW-0456">Lyase</keyword>
<accession>A0A286RM04</accession>
<dbReference type="AlphaFoldDB" id="A0A286RM04"/>
<sequence>MVEPNQTQRKNAESAAPSCSPCRGQPIRLELSEAQALLNQLDGWELDESAQRIKRQWRMADFVSALKFFNQVGEIAESLDHHPDLHLERYRHVRIEIWTHSAGGLTQADFHLASRIDELARTLGIS</sequence>
<dbReference type="PANTHER" id="PTHR12599:SF0">
    <property type="entry name" value="PTERIN-4-ALPHA-CARBINOLAMINE DEHYDRATASE"/>
    <property type="match status" value="1"/>
</dbReference>
<evidence type="ECO:0000256" key="3">
    <source>
        <dbReference type="ARBA" id="ARBA00023239"/>
    </source>
</evidence>
<evidence type="ECO:0000256" key="1">
    <source>
        <dbReference type="ARBA" id="ARBA00001554"/>
    </source>
</evidence>
<organism evidence="6 7">
    <name type="scientific">Thermogutta terrifontis</name>
    <dbReference type="NCBI Taxonomy" id="1331910"/>
    <lineage>
        <taxon>Bacteria</taxon>
        <taxon>Pseudomonadati</taxon>
        <taxon>Planctomycetota</taxon>
        <taxon>Planctomycetia</taxon>
        <taxon>Pirellulales</taxon>
        <taxon>Thermoguttaceae</taxon>
        <taxon>Thermogutta</taxon>
    </lineage>
</organism>
<keyword evidence="7" id="KW-1185">Reference proteome</keyword>
<dbReference type="SUPFAM" id="SSF55248">
    <property type="entry name" value="PCD-like"/>
    <property type="match status" value="1"/>
</dbReference>
<feature type="region of interest" description="Disordered" evidence="5">
    <location>
        <begin position="1"/>
        <end position="22"/>
    </location>
</feature>
<evidence type="ECO:0000313" key="6">
    <source>
        <dbReference type="EMBL" id="ASV76927.1"/>
    </source>
</evidence>
<dbReference type="OrthoDB" id="9800108at2"/>
<evidence type="ECO:0000313" key="7">
    <source>
        <dbReference type="Proteomes" id="UP000215086"/>
    </source>
</evidence>
<dbReference type="Gene3D" id="3.30.1360.20">
    <property type="entry name" value="Transcriptional coactivator/pterin dehydratase"/>
    <property type="match status" value="1"/>
</dbReference>
<dbReference type="InterPro" id="IPR001533">
    <property type="entry name" value="Pterin_deHydtase"/>
</dbReference>
<dbReference type="EC" id="4.2.1.96" evidence="4"/>
<dbReference type="RefSeq" id="WP_095416592.1">
    <property type="nucleotide sequence ID" value="NZ_CP018477.1"/>
</dbReference>
<dbReference type="GO" id="GO:0006729">
    <property type="term" value="P:tetrahydrobiopterin biosynthetic process"/>
    <property type="evidence" value="ECO:0007669"/>
    <property type="project" value="InterPro"/>
</dbReference>
<protein>
    <recommendedName>
        <fullName evidence="4">Putative pterin-4-alpha-carbinolamine dehydratase</fullName>
        <shortName evidence="4">PHS</shortName>
        <ecNumber evidence="4">4.2.1.96</ecNumber>
    </recommendedName>
    <alternativeName>
        <fullName evidence="4">4-alpha-hydroxy-tetrahydropterin dehydratase</fullName>
    </alternativeName>
    <alternativeName>
        <fullName evidence="4">Pterin carbinolamine dehydratase</fullName>
        <shortName evidence="4">PCD</shortName>
    </alternativeName>
</protein>
<evidence type="ECO:0000256" key="2">
    <source>
        <dbReference type="ARBA" id="ARBA00006472"/>
    </source>
</evidence>
<dbReference type="PANTHER" id="PTHR12599">
    <property type="entry name" value="PTERIN-4-ALPHA-CARBINOLAMINE DEHYDRATASE"/>
    <property type="match status" value="1"/>
</dbReference>
<proteinExistence type="inferred from homology"/>
<name>A0A286RM04_9BACT</name>
<dbReference type="KEGG" id="ttf:THTE_4326"/>
<evidence type="ECO:0000256" key="4">
    <source>
        <dbReference type="HAMAP-Rule" id="MF_00434"/>
    </source>
</evidence>
<reference evidence="6 7" key="1">
    <citation type="journal article" name="Front. Microbiol.">
        <title>Sugar Metabolism of the First Thermophilic Planctomycete Thermogutta terrifontis: Comparative Genomic and Transcriptomic Approaches.</title>
        <authorList>
            <person name="Elcheninov A.G."/>
            <person name="Menzel P."/>
            <person name="Gudbergsdottir S.R."/>
            <person name="Slesarev A.I."/>
            <person name="Kadnikov V.V."/>
            <person name="Krogh A."/>
            <person name="Bonch-Osmolovskaya E.A."/>
            <person name="Peng X."/>
            <person name="Kublanov I.V."/>
        </authorList>
    </citation>
    <scope>NUCLEOTIDE SEQUENCE [LARGE SCALE GENOMIC DNA]</scope>
    <source>
        <strain evidence="6 7">R1</strain>
    </source>
</reference>
<dbReference type="NCBIfam" id="NF002017">
    <property type="entry name" value="PRK00823.1-2"/>
    <property type="match status" value="1"/>
</dbReference>
<dbReference type="GO" id="GO:0008124">
    <property type="term" value="F:4-alpha-hydroxytetrahydrobiopterin dehydratase activity"/>
    <property type="evidence" value="ECO:0007669"/>
    <property type="project" value="UniProtKB-UniRule"/>
</dbReference>
<dbReference type="CDD" id="cd00913">
    <property type="entry name" value="PCD_DCoH_subfamily_a"/>
    <property type="match status" value="1"/>
</dbReference>
<dbReference type="EMBL" id="CP018477">
    <property type="protein sequence ID" value="ASV76927.1"/>
    <property type="molecule type" value="Genomic_DNA"/>
</dbReference>
<dbReference type="HAMAP" id="MF_00434">
    <property type="entry name" value="Pterin_4_alpha"/>
    <property type="match status" value="1"/>
</dbReference>